<keyword evidence="2" id="KW-0812">Transmembrane</keyword>
<reference evidence="4" key="1">
    <citation type="journal article" date="2019" name="MBio">
        <title>Virus Genomes from Deep Sea Sediments Expand the Ocean Megavirome and Support Independent Origins of Viral Gigantism.</title>
        <authorList>
            <person name="Backstrom D."/>
            <person name="Yutin N."/>
            <person name="Jorgensen S.L."/>
            <person name="Dharamshi J."/>
            <person name="Homa F."/>
            <person name="Zaremba-Niedwiedzka K."/>
            <person name="Spang A."/>
            <person name="Wolf Y.I."/>
            <person name="Koonin E.V."/>
            <person name="Ettema T.J."/>
        </authorList>
    </citation>
    <scope>NUCLEOTIDE SEQUENCE</scope>
</reference>
<accession>A0A481YXD8</accession>
<feature type="region of interest" description="Disordered" evidence="1">
    <location>
        <begin position="248"/>
        <end position="268"/>
    </location>
</feature>
<dbReference type="EMBL" id="MK500371">
    <property type="protein sequence ID" value="QBK87923.1"/>
    <property type="molecule type" value="Genomic_DNA"/>
</dbReference>
<organism evidence="4">
    <name type="scientific">Marseillevirus LCMAC202</name>
    <dbReference type="NCBI Taxonomy" id="2506606"/>
    <lineage>
        <taxon>Viruses</taxon>
        <taxon>Varidnaviria</taxon>
        <taxon>Bamfordvirae</taxon>
        <taxon>Nucleocytoviricota</taxon>
        <taxon>Megaviricetes</taxon>
        <taxon>Pimascovirales</taxon>
        <taxon>Pimascovirales incertae sedis</taxon>
        <taxon>Marseilleviridae</taxon>
    </lineage>
</organism>
<gene>
    <name evidence="4" type="ORF">LCMAC202_02840</name>
</gene>
<dbReference type="Pfam" id="PF19066">
    <property type="entry name" value="P9_TM"/>
    <property type="match status" value="1"/>
</dbReference>
<feature type="domain" description="Minor capsid protein P9 transmembrane helices" evidence="3">
    <location>
        <begin position="8"/>
        <end position="69"/>
    </location>
</feature>
<evidence type="ECO:0000259" key="3">
    <source>
        <dbReference type="Pfam" id="PF19066"/>
    </source>
</evidence>
<keyword evidence="2" id="KW-0472">Membrane</keyword>
<proteinExistence type="predicted"/>
<sequence>MADNSEKFWLNDPKVLFSSMNVIPNSDMTNAERLNALTRLLIVITAGMYFLGYDQYFTVLALGILLIVVLRSNQPREHFYPRVTEMNALDHGIRSFDPSYDSRPHVPVNDSCWFDQGVSLLNATYEVTPKIQFNHFDDSKRSYMNTKYELNPLEDTDGFKQIWRSEPGMCGGYSMVPDPLTTFPVDQPEAQGQCNYIVRSKIGPYPISQMQNGLNSIRPMAEAAFNQSIIDFRSSIMNEHIDRFRRERQHNCPDMKLGSVSAGAGGSI</sequence>
<feature type="transmembrane region" description="Helical" evidence="2">
    <location>
        <begin position="56"/>
        <end position="72"/>
    </location>
</feature>
<dbReference type="InterPro" id="IPR043915">
    <property type="entry name" value="P9_TM"/>
</dbReference>
<protein>
    <recommendedName>
        <fullName evidence="3">Minor capsid protein P9 transmembrane helices domain-containing protein</fullName>
    </recommendedName>
</protein>
<name>A0A481YXD8_9VIRU</name>
<evidence type="ECO:0000256" key="1">
    <source>
        <dbReference type="SAM" id="MobiDB-lite"/>
    </source>
</evidence>
<evidence type="ECO:0000256" key="2">
    <source>
        <dbReference type="SAM" id="Phobius"/>
    </source>
</evidence>
<keyword evidence="2" id="KW-1133">Transmembrane helix</keyword>
<evidence type="ECO:0000313" key="4">
    <source>
        <dbReference type="EMBL" id="QBK87923.1"/>
    </source>
</evidence>